<protein>
    <submittedName>
        <fullName evidence="3">CU044_5270 family protein</fullName>
    </submittedName>
</protein>
<evidence type="ECO:0000256" key="2">
    <source>
        <dbReference type="SAM" id="Phobius"/>
    </source>
</evidence>
<reference evidence="3 4" key="1">
    <citation type="submission" date="2024-03" db="EMBL/GenBank/DDBJ databases">
        <title>First Report of Pectobacterium brasiliscabiei causing potato scab in china.</title>
        <authorList>
            <person name="Handique U."/>
        </authorList>
    </citation>
    <scope>NUCLEOTIDE SEQUENCE [LARGE SCALE GENOMIC DNA]</scope>
    <source>
        <strain evidence="3 4">ZRIMU1503</strain>
    </source>
</reference>
<dbReference type="InterPro" id="IPR047789">
    <property type="entry name" value="CU044_5270-like"/>
</dbReference>
<evidence type="ECO:0000313" key="4">
    <source>
        <dbReference type="Proteomes" id="UP001365781"/>
    </source>
</evidence>
<dbReference type="RefSeq" id="WP_336540938.1">
    <property type="nucleotide sequence ID" value="NZ_JBBAYM010000027.1"/>
</dbReference>
<keyword evidence="4" id="KW-1185">Reference proteome</keyword>
<proteinExistence type="predicted"/>
<keyword evidence="2" id="KW-0472">Membrane</keyword>
<feature type="region of interest" description="Disordered" evidence="1">
    <location>
        <begin position="121"/>
        <end position="156"/>
    </location>
</feature>
<dbReference type="EMBL" id="JBBAYM010000027">
    <property type="protein sequence ID" value="MEI5614137.1"/>
    <property type="molecule type" value="Genomic_DNA"/>
</dbReference>
<feature type="transmembrane region" description="Helical" evidence="2">
    <location>
        <begin position="47"/>
        <end position="68"/>
    </location>
</feature>
<evidence type="ECO:0000256" key="1">
    <source>
        <dbReference type="SAM" id="MobiDB-lite"/>
    </source>
</evidence>
<comment type="caution">
    <text evidence="3">The sequence shown here is derived from an EMBL/GenBank/DDBJ whole genome shotgun (WGS) entry which is preliminary data.</text>
</comment>
<dbReference type="Proteomes" id="UP001365781">
    <property type="component" value="Unassembled WGS sequence"/>
</dbReference>
<sequence length="318" mass="34923">MDDMTKVHELRADAPTPDRVRLLPGRQKLLGAARQGSARRVRLDWRVTAAGGVATVVTIAVLVTMLVGGDRPERGVQPAGPDLTSATALLEQAAEVASRQPDPHPRDGQWVYLETAQCQGAASDAAPDAKPEVSEEWVQYDSPVREDDKDGDTEPSQRRLYRLLASLPDDPAEIRKRAAEMFPMGKDTGLTGEQRETFALLATLDEAYPVPPRGMARLFRALAADPGIEVVPHLVKDPMGHDAIAVYPDRGSKAVQRQEYLLDPDTFQYRGRQTIAVRDYEVTYEDGSSAGLSYKKGEITFCAMKTTQSLVDRDGERP</sequence>
<keyword evidence="2" id="KW-1133">Transmembrane helix</keyword>
<evidence type="ECO:0000313" key="3">
    <source>
        <dbReference type="EMBL" id="MEI5614137.1"/>
    </source>
</evidence>
<name>A0ABU8GLS3_9ACTN</name>
<gene>
    <name evidence="3" type="ORF">WB403_33855</name>
</gene>
<organism evidence="3 4">
    <name type="scientific">Streptomyces brasiliscabiei</name>
    <dbReference type="NCBI Taxonomy" id="2736302"/>
    <lineage>
        <taxon>Bacteria</taxon>
        <taxon>Bacillati</taxon>
        <taxon>Actinomycetota</taxon>
        <taxon>Actinomycetes</taxon>
        <taxon>Kitasatosporales</taxon>
        <taxon>Streptomycetaceae</taxon>
        <taxon>Streptomyces</taxon>
    </lineage>
</organism>
<keyword evidence="2" id="KW-0812">Transmembrane</keyword>
<accession>A0ABU8GLS3</accession>
<dbReference type="NCBIfam" id="NF038083">
    <property type="entry name" value="CU044_5270_fam"/>
    <property type="match status" value="1"/>
</dbReference>